<gene>
    <name evidence="2" type="ORF">GCM10007170_45180</name>
</gene>
<evidence type="ECO:0000313" key="2">
    <source>
        <dbReference type="EMBL" id="GGI02744.1"/>
    </source>
</evidence>
<protein>
    <recommendedName>
        <fullName evidence="1">DUF2231 domain-containing protein</fullName>
    </recommendedName>
</protein>
<sequence>MSERMGGATLSFTGSQEMIGTHELFLNSLAGFAERMEFAMKQLDSVEKAVEQFDFLDGIASSLAKAVGKAVDPRPVRNLLSGTVIGHPLHPVLTDLPIGAWTMAALLDLAGGRSSEPATDLLVIAGIATAVPTAAAGLNDWSDTEGKTQRTGIVHGLANSAALCFYLSSTIARRSGQRGLGKALGLAGFGLVTFGGYLGGHLTYADAVNVNKTADRRRPRKVDLRARRR</sequence>
<comment type="caution">
    <text evidence="2">The sequence shown here is derived from an EMBL/GenBank/DDBJ whole genome shotgun (WGS) entry which is preliminary data.</text>
</comment>
<dbReference type="Pfam" id="PF09990">
    <property type="entry name" value="DUF2231"/>
    <property type="match status" value="1"/>
</dbReference>
<dbReference type="InterPro" id="IPR019251">
    <property type="entry name" value="DUF2231_TM"/>
</dbReference>
<dbReference type="Proteomes" id="UP000643279">
    <property type="component" value="Unassembled WGS sequence"/>
</dbReference>
<evidence type="ECO:0000313" key="3">
    <source>
        <dbReference type="Proteomes" id="UP000643279"/>
    </source>
</evidence>
<reference evidence="3" key="1">
    <citation type="journal article" date="2019" name="Int. J. Syst. Evol. Microbiol.">
        <title>The Global Catalogue of Microorganisms (GCM) 10K type strain sequencing project: providing services to taxonomists for standard genome sequencing and annotation.</title>
        <authorList>
            <consortium name="The Broad Institute Genomics Platform"/>
            <consortium name="The Broad Institute Genome Sequencing Center for Infectious Disease"/>
            <person name="Wu L."/>
            <person name="Ma J."/>
        </authorList>
    </citation>
    <scope>NUCLEOTIDE SEQUENCE [LARGE SCALE GENOMIC DNA]</scope>
    <source>
        <strain evidence="3">CGMCC 1.12778</strain>
    </source>
</reference>
<accession>A0ABQ2AZ09</accession>
<keyword evidence="3" id="KW-1185">Reference proteome</keyword>
<name>A0ABQ2AZ09_9MICC</name>
<organism evidence="2 3">
    <name type="scientific">Arthrobacter liuii</name>
    <dbReference type="NCBI Taxonomy" id="1476996"/>
    <lineage>
        <taxon>Bacteria</taxon>
        <taxon>Bacillati</taxon>
        <taxon>Actinomycetota</taxon>
        <taxon>Actinomycetes</taxon>
        <taxon>Micrococcales</taxon>
        <taxon>Micrococcaceae</taxon>
        <taxon>Arthrobacter</taxon>
    </lineage>
</organism>
<proteinExistence type="predicted"/>
<dbReference type="EMBL" id="BMFW01000051">
    <property type="protein sequence ID" value="GGI02744.1"/>
    <property type="molecule type" value="Genomic_DNA"/>
</dbReference>
<evidence type="ECO:0000259" key="1">
    <source>
        <dbReference type="Pfam" id="PF09990"/>
    </source>
</evidence>
<feature type="domain" description="DUF2231" evidence="1">
    <location>
        <begin position="86"/>
        <end position="211"/>
    </location>
</feature>